<evidence type="ECO:0000313" key="2">
    <source>
        <dbReference type="Proteomes" id="UP000403266"/>
    </source>
</evidence>
<gene>
    <name evidence="1" type="ORF">FS320_40285</name>
</gene>
<protein>
    <submittedName>
        <fullName evidence="1">Uncharacterized protein</fullName>
    </submittedName>
</protein>
<dbReference type="AlphaFoldDB" id="A0A5N7MVL0"/>
<dbReference type="RefSeq" id="WP_152718089.1">
    <property type="nucleotide sequence ID" value="NZ_VOSJ01000336.1"/>
</dbReference>
<keyword evidence="2" id="KW-1185">Reference proteome</keyword>
<sequence length="94" mass="10595">MKKLTLVVDERELSTLRAALLLLQEHVDALPEDLAEMIAAHGKAMTVSEVEGLSVRLQEMARPVRDYAERKVLQAMRLVEVERVPGMTVPQSRM</sequence>
<dbReference type="OrthoDB" id="8019932at2"/>
<dbReference type="Proteomes" id="UP000403266">
    <property type="component" value="Unassembled WGS sequence"/>
</dbReference>
<proteinExistence type="predicted"/>
<name>A0A5N7MVL0_9HYPH</name>
<comment type="caution">
    <text evidence="1">The sequence shown here is derived from an EMBL/GenBank/DDBJ whole genome shotgun (WGS) entry which is preliminary data.</text>
</comment>
<accession>A0A5N7MVL0</accession>
<evidence type="ECO:0000313" key="1">
    <source>
        <dbReference type="EMBL" id="MPR30997.1"/>
    </source>
</evidence>
<organism evidence="1 2">
    <name type="scientific">Microvirga tunisiensis</name>
    <dbReference type="NCBI Taxonomy" id="2108360"/>
    <lineage>
        <taxon>Bacteria</taxon>
        <taxon>Pseudomonadati</taxon>
        <taxon>Pseudomonadota</taxon>
        <taxon>Alphaproteobacteria</taxon>
        <taxon>Hyphomicrobiales</taxon>
        <taxon>Methylobacteriaceae</taxon>
        <taxon>Microvirga</taxon>
    </lineage>
</organism>
<dbReference type="EMBL" id="VOSK01000509">
    <property type="protein sequence ID" value="MPR30997.1"/>
    <property type="molecule type" value="Genomic_DNA"/>
</dbReference>
<reference evidence="1 2" key="1">
    <citation type="journal article" date="2019" name="Syst. Appl. Microbiol.">
        <title>Microvirga tunisiensis sp. nov., a root nodule symbiotic bacterium isolated from Lupinus micranthus and L. luteus grown in Northern Tunisia.</title>
        <authorList>
            <person name="Msaddak A."/>
            <person name="Rejili M."/>
            <person name="Duran D."/>
            <person name="Mars M."/>
            <person name="Palacios J.M."/>
            <person name="Ruiz-Argueso T."/>
            <person name="Rey L."/>
            <person name="Imperial J."/>
        </authorList>
    </citation>
    <scope>NUCLEOTIDE SEQUENCE [LARGE SCALE GENOMIC DNA]</scope>
    <source>
        <strain evidence="1 2">Lmie10</strain>
    </source>
</reference>